<keyword evidence="5" id="KW-0482">Metalloprotease</keyword>
<sequence length="160" mass="17098">MPYNPADGEKRESSRWACGPSASPTGSGQSDVVLADAAAEQIRTHARLTAPLECCGLLLGEGAAITDARPARNVHLSPQTHFEIDPQTLIDAHRAARAGGPQVLGYYHSHPRGPAQPSATDRAMAARDRAIWAIVAGDQITLWRDDESCFTPLSYRLATG</sequence>
<protein>
    <submittedName>
        <fullName evidence="8">M67 family peptidase</fullName>
    </submittedName>
</protein>
<dbReference type="PANTHER" id="PTHR34858:SF1">
    <property type="entry name" value="CYSO-CYSTEINE PEPTIDASE"/>
    <property type="match status" value="1"/>
</dbReference>
<evidence type="ECO:0000256" key="3">
    <source>
        <dbReference type="ARBA" id="ARBA00022801"/>
    </source>
</evidence>
<dbReference type="AlphaFoldDB" id="A0A3A1P2I4"/>
<feature type="domain" description="MPN" evidence="7">
    <location>
        <begin position="32"/>
        <end position="160"/>
    </location>
</feature>
<organism evidence="8 9">
    <name type="scientific">Aurantiacibacter xanthus</name>
    <dbReference type="NCBI Taxonomy" id="1784712"/>
    <lineage>
        <taxon>Bacteria</taxon>
        <taxon>Pseudomonadati</taxon>
        <taxon>Pseudomonadota</taxon>
        <taxon>Alphaproteobacteria</taxon>
        <taxon>Sphingomonadales</taxon>
        <taxon>Erythrobacteraceae</taxon>
        <taxon>Aurantiacibacter</taxon>
    </lineage>
</organism>
<dbReference type="EMBL" id="QXFM01000113">
    <property type="protein sequence ID" value="RIV83300.1"/>
    <property type="molecule type" value="Genomic_DNA"/>
</dbReference>
<dbReference type="PANTHER" id="PTHR34858">
    <property type="entry name" value="CYSO-CYSTEINE PEPTIDASE"/>
    <property type="match status" value="1"/>
</dbReference>
<dbReference type="InterPro" id="IPR028090">
    <property type="entry name" value="JAB_dom_prok"/>
</dbReference>
<dbReference type="Gene3D" id="3.40.140.10">
    <property type="entry name" value="Cytidine Deaminase, domain 2"/>
    <property type="match status" value="1"/>
</dbReference>
<evidence type="ECO:0000259" key="7">
    <source>
        <dbReference type="PROSITE" id="PS50249"/>
    </source>
</evidence>
<feature type="region of interest" description="Disordered" evidence="6">
    <location>
        <begin position="1"/>
        <end position="29"/>
    </location>
</feature>
<dbReference type="GO" id="GO:0008235">
    <property type="term" value="F:metalloexopeptidase activity"/>
    <property type="evidence" value="ECO:0007669"/>
    <property type="project" value="TreeGrafter"/>
</dbReference>
<evidence type="ECO:0000256" key="5">
    <source>
        <dbReference type="ARBA" id="ARBA00023049"/>
    </source>
</evidence>
<dbReference type="CDD" id="cd08070">
    <property type="entry name" value="MPN_like"/>
    <property type="match status" value="1"/>
</dbReference>
<evidence type="ECO:0000256" key="1">
    <source>
        <dbReference type="ARBA" id="ARBA00022670"/>
    </source>
</evidence>
<dbReference type="InterPro" id="IPR000555">
    <property type="entry name" value="JAMM/MPN+_dom"/>
</dbReference>
<dbReference type="Pfam" id="PF14464">
    <property type="entry name" value="Prok-JAB"/>
    <property type="match status" value="1"/>
</dbReference>
<evidence type="ECO:0000256" key="4">
    <source>
        <dbReference type="ARBA" id="ARBA00022833"/>
    </source>
</evidence>
<keyword evidence="1" id="KW-0645">Protease</keyword>
<accession>A0A3A1P2I4</accession>
<keyword evidence="2" id="KW-0479">Metal-binding</keyword>
<keyword evidence="3" id="KW-0378">Hydrolase</keyword>
<comment type="caution">
    <text evidence="8">The sequence shown here is derived from an EMBL/GenBank/DDBJ whole genome shotgun (WGS) entry which is preliminary data.</text>
</comment>
<dbReference type="InterPro" id="IPR037518">
    <property type="entry name" value="MPN"/>
</dbReference>
<name>A0A3A1P2I4_9SPHN</name>
<dbReference type="SMART" id="SM00232">
    <property type="entry name" value="JAB_MPN"/>
    <property type="match status" value="1"/>
</dbReference>
<reference evidence="8 9" key="1">
    <citation type="submission" date="2018-08" db="EMBL/GenBank/DDBJ databases">
        <title>Erythrobacter zhengii sp.nov., a bacterium isolated from deep-sea sediment.</title>
        <authorList>
            <person name="Fang C."/>
            <person name="Wu Y.-H."/>
            <person name="Sun C."/>
            <person name="Wang H."/>
            <person name="Cheng H."/>
            <person name="Meng F.-X."/>
            <person name="Wang C.-S."/>
            <person name="Xu X.-W."/>
        </authorList>
    </citation>
    <scope>NUCLEOTIDE SEQUENCE [LARGE SCALE GENOMIC DNA]</scope>
    <source>
        <strain evidence="8 9">CCTCC AB 2015396</strain>
    </source>
</reference>
<dbReference type="GO" id="GO:0006508">
    <property type="term" value="P:proteolysis"/>
    <property type="evidence" value="ECO:0007669"/>
    <property type="project" value="UniProtKB-KW"/>
</dbReference>
<dbReference type="Proteomes" id="UP000265366">
    <property type="component" value="Unassembled WGS sequence"/>
</dbReference>
<evidence type="ECO:0000256" key="2">
    <source>
        <dbReference type="ARBA" id="ARBA00022723"/>
    </source>
</evidence>
<dbReference type="SUPFAM" id="SSF102712">
    <property type="entry name" value="JAB1/MPN domain"/>
    <property type="match status" value="1"/>
</dbReference>
<evidence type="ECO:0000313" key="8">
    <source>
        <dbReference type="EMBL" id="RIV83300.1"/>
    </source>
</evidence>
<dbReference type="GO" id="GO:0008270">
    <property type="term" value="F:zinc ion binding"/>
    <property type="evidence" value="ECO:0007669"/>
    <property type="project" value="TreeGrafter"/>
</dbReference>
<keyword evidence="9" id="KW-1185">Reference proteome</keyword>
<dbReference type="OrthoDB" id="9802958at2"/>
<dbReference type="InterPro" id="IPR051929">
    <property type="entry name" value="VirAsm_ModProt"/>
</dbReference>
<gene>
    <name evidence="8" type="ORF">D2V17_13875</name>
</gene>
<dbReference type="PROSITE" id="PS50249">
    <property type="entry name" value="MPN"/>
    <property type="match status" value="1"/>
</dbReference>
<keyword evidence="4" id="KW-0862">Zinc</keyword>
<evidence type="ECO:0000313" key="9">
    <source>
        <dbReference type="Proteomes" id="UP000265366"/>
    </source>
</evidence>
<evidence type="ECO:0000256" key="6">
    <source>
        <dbReference type="SAM" id="MobiDB-lite"/>
    </source>
</evidence>
<proteinExistence type="predicted"/>